<reference evidence="4 5" key="1">
    <citation type="journal article" date="2015" name="Genome Biol. Evol.">
        <title>Phylogenomic analyses indicate that early fungi evolved digesting cell walls of algal ancestors of land plants.</title>
        <authorList>
            <person name="Chang Y."/>
            <person name="Wang S."/>
            <person name="Sekimoto S."/>
            <person name="Aerts A.L."/>
            <person name="Choi C."/>
            <person name="Clum A."/>
            <person name="LaButti K.M."/>
            <person name="Lindquist E.A."/>
            <person name="Yee Ngan C."/>
            <person name="Ohm R.A."/>
            <person name="Salamov A.A."/>
            <person name="Grigoriev I.V."/>
            <person name="Spatafora J.W."/>
            <person name="Berbee M.L."/>
        </authorList>
    </citation>
    <scope>NUCLEOTIDE SEQUENCE [LARGE SCALE GENOMIC DNA]</scope>
    <source>
        <strain evidence="4 5">JEL478</strain>
    </source>
</reference>
<dbReference type="InterPro" id="IPR001841">
    <property type="entry name" value="Znf_RING"/>
</dbReference>
<proteinExistence type="predicted"/>
<dbReference type="Proteomes" id="UP000070544">
    <property type="component" value="Unassembled WGS sequence"/>
</dbReference>
<dbReference type="PROSITE" id="PS50089">
    <property type="entry name" value="ZF_RING_2"/>
    <property type="match status" value="1"/>
</dbReference>
<feature type="region of interest" description="Disordered" evidence="2">
    <location>
        <begin position="248"/>
        <end position="276"/>
    </location>
</feature>
<dbReference type="EMBL" id="KQ965731">
    <property type="protein sequence ID" value="KXS22273.1"/>
    <property type="molecule type" value="Genomic_DNA"/>
</dbReference>
<evidence type="ECO:0000256" key="1">
    <source>
        <dbReference type="PROSITE-ProRule" id="PRU00175"/>
    </source>
</evidence>
<dbReference type="SUPFAM" id="SSF57850">
    <property type="entry name" value="RING/U-box"/>
    <property type="match status" value="1"/>
</dbReference>
<feature type="domain" description="RING-type" evidence="3">
    <location>
        <begin position="285"/>
        <end position="320"/>
    </location>
</feature>
<dbReference type="Gene3D" id="3.30.40.10">
    <property type="entry name" value="Zinc/RING finger domain, C3HC4 (zinc finger)"/>
    <property type="match status" value="1"/>
</dbReference>
<evidence type="ECO:0000313" key="5">
    <source>
        <dbReference type="Proteomes" id="UP000070544"/>
    </source>
</evidence>
<dbReference type="OrthoDB" id="3045089at2759"/>
<organism evidence="4 5">
    <name type="scientific">Gonapodya prolifera (strain JEL478)</name>
    <name type="common">Monoblepharis prolifera</name>
    <dbReference type="NCBI Taxonomy" id="1344416"/>
    <lineage>
        <taxon>Eukaryota</taxon>
        <taxon>Fungi</taxon>
        <taxon>Fungi incertae sedis</taxon>
        <taxon>Chytridiomycota</taxon>
        <taxon>Chytridiomycota incertae sedis</taxon>
        <taxon>Monoblepharidomycetes</taxon>
        <taxon>Monoblepharidales</taxon>
        <taxon>Gonapodyaceae</taxon>
        <taxon>Gonapodya</taxon>
    </lineage>
</organism>
<dbReference type="AlphaFoldDB" id="A0A139B0E0"/>
<keyword evidence="1" id="KW-0862">Zinc</keyword>
<sequence>MSKGFSLWDENIRPHHRTSHPATAISLMYQLHRALHLWYSATFQLAWMQYSVRTAFLLDSLSVVKAHWLGGVISSGFFAILRLPWQAYRVAAVVPLAADGLSTLLCSDRCSEFDHKALTGMVLLYMLCSAAFVCVNAHRVLKALIAKMPALGDSNRRSVGVATVNHYVPSSHRNASSIANIASSSRRANSPLSDSALFRISENANCPPSAARAAVSRLMRLRGGLRDQSEEAIVKACVADLRGSDWTGAPDRPSAAAGDDGWYDEPPNSSRHRGRRHESGHEEECIVCWDSPRTAFLVPCGHHAICIECADQLTACPVCKRRKEGTFRYYRP</sequence>
<dbReference type="SMART" id="SM00184">
    <property type="entry name" value="RING"/>
    <property type="match status" value="1"/>
</dbReference>
<keyword evidence="5" id="KW-1185">Reference proteome</keyword>
<keyword evidence="1" id="KW-0479">Metal-binding</keyword>
<accession>A0A139B0E0</accession>
<keyword evidence="1" id="KW-0863">Zinc-finger</keyword>
<dbReference type="InterPro" id="IPR013083">
    <property type="entry name" value="Znf_RING/FYVE/PHD"/>
</dbReference>
<evidence type="ECO:0000256" key="2">
    <source>
        <dbReference type="SAM" id="MobiDB-lite"/>
    </source>
</evidence>
<protein>
    <recommendedName>
        <fullName evidence="3">RING-type domain-containing protein</fullName>
    </recommendedName>
</protein>
<dbReference type="GO" id="GO:0008270">
    <property type="term" value="F:zinc ion binding"/>
    <property type="evidence" value="ECO:0007669"/>
    <property type="project" value="UniProtKB-KW"/>
</dbReference>
<evidence type="ECO:0000259" key="3">
    <source>
        <dbReference type="PROSITE" id="PS50089"/>
    </source>
</evidence>
<dbReference type="Pfam" id="PF13920">
    <property type="entry name" value="zf-C3HC4_3"/>
    <property type="match status" value="1"/>
</dbReference>
<evidence type="ECO:0000313" key="4">
    <source>
        <dbReference type="EMBL" id="KXS22273.1"/>
    </source>
</evidence>
<name>A0A139B0E0_GONPJ</name>
<gene>
    <name evidence="4" type="ORF">M427DRAFT_50602</name>
</gene>